<dbReference type="Pfam" id="PF07866">
    <property type="entry name" value="DUF1653"/>
    <property type="match status" value="1"/>
</dbReference>
<proteinExistence type="predicted"/>
<reference evidence="2 3" key="1">
    <citation type="submission" date="2020-01" db="EMBL/GenBank/DDBJ databases">
        <title>Genomes of bacteria type strains.</title>
        <authorList>
            <person name="Chen J."/>
            <person name="Zhu S."/>
            <person name="Yang J."/>
        </authorList>
    </citation>
    <scope>NUCLEOTIDE SEQUENCE [LARGE SCALE GENOMIC DNA]</scope>
    <source>
        <strain evidence="2 3">LMG 22958</strain>
    </source>
</reference>
<evidence type="ECO:0000313" key="2">
    <source>
        <dbReference type="EMBL" id="NDW22753.1"/>
    </source>
</evidence>
<organism evidence="2 3">
    <name type="scientific">Alteromonas hispanica</name>
    <dbReference type="NCBI Taxonomy" id="315421"/>
    <lineage>
        <taxon>Bacteria</taxon>
        <taxon>Pseudomonadati</taxon>
        <taxon>Pseudomonadota</taxon>
        <taxon>Gammaproteobacteria</taxon>
        <taxon>Alteromonadales</taxon>
        <taxon>Alteromonadaceae</taxon>
        <taxon>Alteromonas/Salinimonas group</taxon>
        <taxon>Alteromonas</taxon>
    </lineage>
</organism>
<comment type="caution">
    <text evidence="2">The sequence shown here is derived from an EMBL/GenBank/DDBJ whole genome shotgun (WGS) entry which is preliminary data.</text>
</comment>
<dbReference type="InterPro" id="IPR037135">
    <property type="entry name" value="DUF1653-like_dom_sf"/>
</dbReference>
<protein>
    <submittedName>
        <fullName evidence="2">DUF1653 domain-containing protein</fullName>
    </submittedName>
</protein>
<dbReference type="InterPro" id="IPR023387">
    <property type="entry name" value="DUF1653-like_dom"/>
</dbReference>
<dbReference type="RefSeq" id="WP_163112487.1">
    <property type="nucleotide sequence ID" value="NZ_JAAAWP010000010.1"/>
</dbReference>
<dbReference type="Proteomes" id="UP000478837">
    <property type="component" value="Unassembled WGS sequence"/>
</dbReference>
<dbReference type="AlphaFoldDB" id="A0A6L9MXV5"/>
<sequence length="82" mass="9557">MDTQLFIAPGRYKHYKGHLYDVYEVATHSEDESKLVVYRPCYGDRELWVRPLEMFTESVELNNAIVPRFAYIGDIPDGESTL</sequence>
<accession>A0A6L9MXV5</accession>
<keyword evidence="3" id="KW-1185">Reference proteome</keyword>
<evidence type="ECO:0000259" key="1">
    <source>
        <dbReference type="Pfam" id="PF07866"/>
    </source>
</evidence>
<dbReference type="Gene3D" id="2.30.30.320">
    <property type="entry name" value="DUF1653-like domain"/>
    <property type="match status" value="1"/>
</dbReference>
<name>A0A6L9MXV5_9ALTE</name>
<gene>
    <name evidence="2" type="ORF">GTW09_14585</name>
</gene>
<dbReference type="EMBL" id="JAAAWP010000010">
    <property type="protein sequence ID" value="NDW22753.1"/>
    <property type="molecule type" value="Genomic_DNA"/>
</dbReference>
<feature type="domain" description="DUF1653" evidence="1">
    <location>
        <begin position="10"/>
        <end position="71"/>
    </location>
</feature>
<evidence type="ECO:0000313" key="3">
    <source>
        <dbReference type="Proteomes" id="UP000478837"/>
    </source>
</evidence>